<accession>A0A8H4KXW3</accession>
<protein>
    <submittedName>
        <fullName evidence="1">NLP/P60 protein</fullName>
    </submittedName>
</protein>
<name>A0A8H4KXW3_9HYPO</name>
<organism evidence="1 2">
    <name type="scientific">Fusarium austroafricanum</name>
    <dbReference type="NCBI Taxonomy" id="2364996"/>
    <lineage>
        <taxon>Eukaryota</taxon>
        <taxon>Fungi</taxon>
        <taxon>Dikarya</taxon>
        <taxon>Ascomycota</taxon>
        <taxon>Pezizomycotina</taxon>
        <taxon>Sordariomycetes</taxon>
        <taxon>Hypocreomycetidae</taxon>
        <taxon>Hypocreales</taxon>
        <taxon>Nectriaceae</taxon>
        <taxon>Fusarium</taxon>
        <taxon>Fusarium concolor species complex</taxon>
    </lineage>
</organism>
<dbReference type="OrthoDB" id="2251794at2759"/>
<dbReference type="Proteomes" id="UP000605986">
    <property type="component" value="Unassembled WGS sequence"/>
</dbReference>
<dbReference type="AlphaFoldDB" id="A0A8H4KXW3"/>
<comment type="caution">
    <text evidence="1">The sequence shown here is derived from an EMBL/GenBank/DDBJ whole genome shotgun (WGS) entry which is preliminary data.</text>
</comment>
<evidence type="ECO:0000313" key="2">
    <source>
        <dbReference type="Proteomes" id="UP000605986"/>
    </source>
</evidence>
<reference evidence="1" key="1">
    <citation type="submission" date="2020-01" db="EMBL/GenBank/DDBJ databases">
        <title>Identification and distribution of gene clusters putatively required for synthesis of sphingolipid metabolism inhibitors in phylogenetically diverse species of the filamentous fungus Fusarium.</title>
        <authorList>
            <person name="Kim H.-S."/>
            <person name="Busman M."/>
            <person name="Brown D.W."/>
            <person name="Divon H."/>
            <person name="Uhlig S."/>
            <person name="Proctor R.H."/>
        </authorList>
    </citation>
    <scope>NUCLEOTIDE SEQUENCE</scope>
    <source>
        <strain evidence="1">NRRL 53441</strain>
    </source>
</reference>
<dbReference type="EMBL" id="JAADJG010000011">
    <property type="protein sequence ID" value="KAF4457823.1"/>
    <property type="molecule type" value="Genomic_DNA"/>
</dbReference>
<gene>
    <name evidence="1" type="ORF">F53441_337</name>
</gene>
<keyword evidence="2" id="KW-1185">Reference proteome</keyword>
<sequence length="171" mass="18367">MRVPKIIACFALGAAAINPPDETLQAADKNLPGLNAVQTRYALAIINGAKEDGVGLHGCQAAIATALVESSLVMYANKNVPESLKHPHDRVGSERDAVGLFQQRASIYKSIRCSMDAACSADQFYTEMKKVQGWQSMPVGALCQKVQRSTYPDRYTKQSGIAMKVCSAGGF</sequence>
<evidence type="ECO:0000313" key="1">
    <source>
        <dbReference type="EMBL" id="KAF4457823.1"/>
    </source>
</evidence>
<proteinExistence type="predicted"/>